<gene>
    <name evidence="2" type="ORF">IXB28_04320</name>
</gene>
<evidence type="ECO:0000259" key="1">
    <source>
        <dbReference type="PROSITE" id="PS51340"/>
    </source>
</evidence>
<dbReference type="PANTHER" id="PTHR30212:SF2">
    <property type="entry name" value="PROTEIN YIIM"/>
    <property type="match status" value="1"/>
</dbReference>
<evidence type="ECO:0000313" key="3">
    <source>
        <dbReference type="Proteomes" id="UP001196661"/>
    </source>
</evidence>
<sequence length="160" mass="17251">MAVPASGRILHINISDGGTPKLPIPTVDIGVDGLVGDRQKNLKYHGGPDRAVCLWSAEIIQMLQTEGHPIHPGSAGENITVEGLPWQDLQPDTLLQVGDTVRLMITDYAAPCRTIGKCFSDRKYSRISQKHFPGTSRLYARVLTPGTVAVGNSIFVPNAP</sequence>
<evidence type="ECO:0000313" key="2">
    <source>
        <dbReference type="EMBL" id="MBT9311420.1"/>
    </source>
</evidence>
<dbReference type="InterPro" id="IPR005302">
    <property type="entry name" value="MoCF_Sase_C"/>
</dbReference>
<dbReference type="Pfam" id="PF03473">
    <property type="entry name" value="MOSC"/>
    <property type="match status" value="1"/>
</dbReference>
<dbReference type="EMBL" id="JADOER010000004">
    <property type="protein sequence ID" value="MBT9311420.1"/>
    <property type="molecule type" value="Genomic_DNA"/>
</dbReference>
<dbReference type="InterPro" id="IPR011037">
    <property type="entry name" value="Pyrv_Knase-like_insert_dom_sf"/>
</dbReference>
<keyword evidence="3" id="KW-1185">Reference proteome</keyword>
<dbReference type="SUPFAM" id="SSF50800">
    <property type="entry name" value="PK beta-barrel domain-like"/>
    <property type="match status" value="1"/>
</dbReference>
<name>A0ABS5Y0S2_9CYAN</name>
<dbReference type="Proteomes" id="UP001196661">
    <property type="component" value="Unassembled WGS sequence"/>
</dbReference>
<dbReference type="InterPro" id="IPR052353">
    <property type="entry name" value="Benzoxazolinone_Detox_Enz"/>
</dbReference>
<protein>
    <submittedName>
        <fullName evidence="2">MOSC domain-containing protein</fullName>
    </submittedName>
</protein>
<dbReference type="PROSITE" id="PS51340">
    <property type="entry name" value="MOSC"/>
    <property type="match status" value="1"/>
</dbReference>
<accession>A0ABS5Y0S2</accession>
<proteinExistence type="predicted"/>
<dbReference type="Gene3D" id="2.40.33.20">
    <property type="entry name" value="PK beta-barrel domain-like"/>
    <property type="match status" value="1"/>
</dbReference>
<reference evidence="2 3" key="1">
    <citation type="journal article" date="2021" name="Mar. Drugs">
        <title>Genome Reduction and Secondary Metabolism of the Marine Sponge-Associated Cyanobacterium Leptothoe.</title>
        <authorList>
            <person name="Konstantinou D."/>
            <person name="Popin R.V."/>
            <person name="Fewer D.P."/>
            <person name="Sivonen K."/>
            <person name="Gkelis S."/>
        </authorList>
    </citation>
    <scope>NUCLEOTIDE SEQUENCE [LARGE SCALE GENOMIC DNA]</scope>
    <source>
        <strain evidence="2 3">TAU-MAC 1615</strain>
    </source>
</reference>
<comment type="caution">
    <text evidence="2">The sequence shown here is derived from an EMBL/GenBank/DDBJ whole genome shotgun (WGS) entry which is preliminary data.</text>
</comment>
<dbReference type="RefSeq" id="WP_215617306.1">
    <property type="nucleotide sequence ID" value="NZ_JADOER010000004.1"/>
</dbReference>
<feature type="domain" description="MOSC" evidence="1">
    <location>
        <begin position="19"/>
        <end position="157"/>
    </location>
</feature>
<dbReference type="PANTHER" id="PTHR30212">
    <property type="entry name" value="PROTEIN YIIM"/>
    <property type="match status" value="1"/>
</dbReference>
<organism evidence="2 3">
    <name type="scientific">Leptothoe kymatousa TAU-MAC 1615</name>
    <dbReference type="NCBI Taxonomy" id="2364775"/>
    <lineage>
        <taxon>Bacteria</taxon>
        <taxon>Bacillati</taxon>
        <taxon>Cyanobacteriota</taxon>
        <taxon>Cyanophyceae</taxon>
        <taxon>Nodosilineales</taxon>
        <taxon>Cymatolegaceae</taxon>
        <taxon>Leptothoe</taxon>
        <taxon>Leptothoe kymatousa</taxon>
    </lineage>
</organism>